<keyword evidence="3" id="KW-0732">Signal</keyword>
<dbReference type="GO" id="GO:0009617">
    <property type="term" value="P:response to bacterium"/>
    <property type="evidence" value="ECO:0007669"/>
    <property type="project" value="TreeGrafter"/>
</dbReference>
<dbReference type="Ensembl" id="ENSMAMT00000010252.2">
    <property type="protein sequence ID" value="ENSMAMP00000009998.2"/>
    <property type="gene ID" value="ENSMAMG00000006705.2"/>
</dbReference>
<proteinExistence type="predicted"/>
<evidence type="ECO:0000256" key="4">
    <source>
        <dbReference type="ARBA" id="ARBA00022859"/>
    </source>
</evidence>
<dbReference type="InterPro" id="IPR013783">
    <property type="entry name" value="Ig-like_fold"/>
</dbReference>
<evidence type="ECO:0000256" key="5">
    <source>
        <dbReference type="ARBA" id="ARBA00023136"/>
    </source>
</evidence>
<organism evidence="9 10">
    <name type="scientific">Mastacembelus armatus</name>
    <name type="common">zig-zag eel</name>
    <dbReference type="NCBI Taxonomy" id="205130"/>
    <lineage>
        <taxon>Eukaryota</taxon>
        <taxon>Metazoa</taxon>
        <taxon>Chordata</taxon>
        <taxon>Craniata</taxon>
        <taxon>Vertebrata</taxon>
        <taxon>Euteleostomi</taxon>
        <taxon>Actinopterygii</taxon>
        <taxon>Neopterygii</taxon>
        <taxon>Teleostei</taxon>
        <taxon>Neoteleostei</taxon>
        <taxon>Acanthomorphata</taxon>
        <taxon>Anabantaria</taxon>
        <taxon>Synbranchiformes</taxon>
        <taxon>Mastacembelidae</taxon>
        <taxon>Mastacembelus</taxon>
    </lineage>
</organism>
<dbReference type="Gene3D" id="2.60.40.10">
    <property type="entry name" value="Immunoglobulins"/>
    <property type="match status" value="2"/>
</dbReference>
<sequence length="291" mass="32875">MYEVILFLSDGAVLYANPRDNVTLPCFYTSSAKYLGWYKQVAGEQPQIISSFYKHFIQSNIFHKQFKDNKRFSVHAGEGFYHLNISNVQHSDSAMYYCGQTHVAVTEFDNGTFLVLKVTESVQPGGSVSLNCTVHTGISDTEHSVYWLKKDSHLGIMYVHTHRGSRCVDSSESGSPVQSCMYSLSKENVKLSDAGTYYCAMASCGQILISTGTRLDVGGEQHFFNFSISFQLYLYTDDFCTVCRADITNNEESDTMQYVALDFKKKRGKSRRRADTEKETIYSGVRVSDMK</sequence>
<evidence type="ECO:0000256" key="7">
    <source>
        <dbReference type="ARBA" id="ARBA00023180"/>
    </source>
</evidence>
<protein>
    <recommendedName>
        <fullName evidence="8">Ig-like domain-containing protein</fullName>
    </recommendedName>
</protein>
<reference evidence="9" key="1">
    <citation type="submission" date="2025-08" db="UniProtKB">
        <authorList>
            <consortium name="Ensembl"/>
        </authorList>
    </citation>
    <scope>IDENTIFICATION</scope>
</reference>
<dbReference type="SUPFAM" id="SSF48726">
    <property type="entry name" value="Immunoglobulin"/>
    <property type="match status" value="2"/>
</dbReference>
<keyword evidence="7" id="KW-0325">Glycoprotein</keyword>
<keyword evidence="6" id="KW-1015">Disulfide bond</keyword>
<evidence type="ECO:0000313" key="9">
    <source>
        <dbReference type="Ensembl" id="ENSMAMP00000009998.2"/>
    </source>
</evidence>
<keyword evidence="10" id="KW-1185">Reference proteome</keyword>
<dbReference type="Proteomes" id="UP000261640">
    <property type="component" value="Unplaced"/>
</dbReference>
<dbReference type="PANTHER" id="PTHR19433:SF127">
    <property type="entry name" value="NITR9"/>
    <property type="match status" value="1"/>
</dbReference>
<evidence type="ECO:0000256" key="2">
    <source>
        <dbReference type="ARBA" id="ARBA00022475"/>
    </source>
</evidence>
<dbReference type="InterPro" id="IPR003599">
    <property type="entry name" value="Ig_sub"/>
</dbReference>
<accession>A0A3Q3L7L6</accession>
<keyword evidence="2" id="KW-1003">Cell membrane</keyword>
<evidence type="ECO:0000256" key="1">
    <source>
        <dbReference type="ARBA" id="ARBA00004236"/>
    </source>
</evidence>
<dbReference type="InterPro" id="IPR013106">
    <property type="entry name" value="Ig_V-set"/>
</dbReference>
<dbReference type="GeneTree" id="ENSGT00940000162676"/>
<evidence type="ECO:0000313" key="10">
    <source>
        <dbReference type="Proteomes" id="UP000261640"/>
    </source>
</evidence>
<dbReference type="GO" id="GO:0005886">
    <property type="term" value="C:plasma membrane"/>
    <property type="evidence" value="ECO:0007669"/>
    <property type="project" value="UniProtKB-SubCell"/>
</dbReference>
<reference evidence="9" key="2">
    <citation type="submission" date="2025-09" db="UniProtKB">
        <authorList>
            <consortium name="Ensembl"/>
        </authorList>
    </citation>
    <scope>IDENTIFICATION</scope>
</reference>
<dbReference type="InterPro" id="IPR007110">
    <property type="entry name" value="Ig-like_dom"/>
</dbReference>
<dbReference type="PROSITE" id="PS50835">
    <property type="entry name" value="IG_LIKE"/>
    <property type="match status" value="1"/>
</dbReference>
<dbReference type="CDD" id="cd00099">
    <property type="entry name" value="IgV"/>
    <property type="match status" value="1"/>
</dbReference>
<dbReference type="PANTHER" id="PTHR19433">
    <property type="entry name" value="T-CELL RECEPTOR ALPHA CHAIN V REGION-RELATED"/>
    <property type="match status" value="1"/>
</dbReference>
<dbReference type="SMART" id="SM00406">
    <property type="entry name" value="IGv"/>
    <property type="match status" value="2"/>
</dbReference>
<dbReference type="Pfam" id="PF07686">
    <property type="entry name" value="V-set"/>
    <property type="match status" value="2"/>
</dbReference>
<dbReference type="InParanoid" id="A0A3Q3L7L6"/>
<feature type="domain" description="Ig-like" evidence="8">
    <location>
        <begin position="111"/>
        <end position="216"/>
    </location>
</feature>
<keyword evidence="5" id="KW-0472">Membrane</keyword>
<dbReference type="SMART" id="SM00409">
    <property type="entry name" value="IG"/>
    <property type="match status" value="2"/>
</dbReference>
<name>A0A3Q3L7L6_9TELE</name>
<dbReference type="AlphaFoldDB" id="A0A3Q3L7L6"/>
<dbReference type="InterPro" id="IPR036179">
    <property type="entry name" value="Ig-like_dom_sf"/>
</dbReference>
<evidence type="ECO:0000256" key="3">
    <source>
        <dbReference type="ARBA" id="ARBA00022729"/>
    </source>
</evidence>
<dbReference type="GO" id="GO:0002376">
    <property type="term" value="P:immune system process"/>
    <property type="evidence" value="ECO:0007669"/>
    <property type="project" value="UniProtKB-KW"/>
</dbReference>
<dbReference type="InterPro" id="IPR052051">
    <property type="entry name" value="TCR_complex_component"/>
</dbReference>
<keyword evidence="4" id="KW-0391">Immunity</keyword>
<evidence type="ECO:0000256" key="6">
    <source>
        <dbReference type="ARBA" id="ARBA00023157"/>
    </source>
</evidence>
<comment type="subcellular location">
    <subcellularLocation>
        <location evidence="1">Cell membrane</location>
    </subcellularLocation>
</comment>
<evidence type="ECO:0000259" key="8">
    <source>
        <dbReference type="PROSITE" id="PS50835"/>
    </source>
</evidence>